<feature type="transmembrane region" description="Helical" evidence="2">
    <location>
        <begin position="524"/>
        <end position="548"/>
    </location>
</feature>
<dbReference type="GO" id="GO:0070475">
    <property type="term" value="P:rRNA base methylation"/>
    <property type="evidence" value="ECO:0007669"/>
    <property type="project" value="InterPro"/>
</dbReference>
<dbReference type="AlphaFoldDB" id="A0A438CQ17"/>
<protein>
    <submittedName>
        <fullName evidence="6">Retrovirus-related Pol polyprotein from transposon RE2</fullName>
    </submittedName>
</protein>
<dbReference type="Proteomes" id="UP000288805">
    <property type="component" value="Unassembled WGS sequence"/>
</dbReference>
<dbReference type="Pfam" id="PF10354">
    <property type="entry name" value="BMT5-like"/>
    <property type="match status" value="1"/>
</dbReference>
<keyword evidence="1" id="KW-0677">Repeat</keyword>
<keyword evidence="2" id="KW-0472">Membrane</keyword>
<evidence type="ECO:0000313" key="6">
    <source>
        <dbReference type="EMBL" id="RVW25278.1"/>
    </source>
</evidence>
<dbReference type="InterPro" id="IPR054722">
    <property type="entry name" value="PolX-like_BBD"/>
</dbReference>
<dbReference type="InterPro" id="IPR055414">
    <property type="entry name" value="LRR_R13L4/SHOC2-like"/>
</dbReference>
<evidence type="ECO:0000259" key="3">
    <source>
        <dbReference type="Pfam" id="PF10354"/>
    </source>
</evidence>
<organism evidence="6 7">
    <name type="scientific">Vitis vinifera</name>
    <name type="common">Grape</name>
    <dbReference type="NCBI Taxonomy" id="29760"/>
    <lineage>
        <taxon>Eukaryota</taxon>
        <taxon>Viridiplantae</taxon>
        <taxon>Streptophyta</taxon>
        <taxon>Embryophyta</taxon>
        <taxon>Tracheophyta</taxon>
        <taxon>Spermatophyta</taxon>
        <taxon>Magnoliopsida</taxon>
        <taxon>eudicotyledons</taxon>
        <taxon>Gunneridae</taxon>
        <taxon>Pentapetalae</taxon>
        <taxon>rosids</taxon>
        <taxon>Vitales</taxon>
        <taxon>Vitaceae</taxon>
        <taxon>Viteae</taxon>
        <taxon>Vitis</taxon>
    </lineage>
</organism>
<dbReference type="OrthoDB" id="619303at2759"/>
<keyword evidence="2" id="KW-0812">Transmembrane</keyword>
<dbReference type="InterPro" id="IPR019446">
    <property type="entry name" value="BMT5-like"/>
</dbReference>
<comment type="caution">
    <text evidence="6">The sequence shown here is derived from an EMBL/GenBank/DDBJ whole genome shotgun (WGS) entry which is preliminary data.</text>
</comment>
<evidence type="ECO:0000259" key="5">
    <source>
        <dbReference type="Pfam" id="PF23598"/>
    </source>
</evidence>
<gene>
    <name evidence="6" type="primary">RE2_20</name>
    <name evidence="6" type="ORF">CK203_114773</name>
</gene>
<dbReference type="Pfam" id="PF23598">
    <property type="entry name" value="LRR_14"/>
    <property type="match status" value="1"/>
</dbReference>
<evidence type="ECO:0000256" key="1">
    <source>
        <dbReference type="ARBA" id="ARBA00022737"/>
    </source>
</evidence>
<dbReference type="Pfam" id="PF22936">
    <property type="entry name" value="Pol_BBD"/>
    <property type="match status" value="1"/>
</dbReference>
<keyword evidence="2" id="KW-1133">Transmembrane helix</keyword>
<dbReference type="Gene3D" id="3.80.10.10">
    <property type="entry name" value="Ribonuclease Inhibitor"/>
    <property type="match status" value="1"/>
</dbReference>
<reference evidence="6 7" key="1">
    <citation type="journal article" date="2018" name="PLoS Genet.">
        <title>Population sequencing reveals clonal diversity and ancestral inbreeding in the grapevine cultivar Chardonnay.</title>
        <authorList>
            <person name="Roach M.J."/>
            <person name="Johnson D.L."/>
            <person name="Bohlmann J."/>
            <person name="van Vuuren H.J."/>
            <person name="Jones S.J."/>
            <person name="Pretorius I.S."/>
            <person name="Schmidt S.A."/>
            <person name="Borneman A.R."/>
        </authorList>
    </citation>
    <scope>NUCLEOTIDE SEQUENCE [LARGE SCALE GENOMIC DNA]</scope>
    <source>
        <strain evidence="7">cv. Chardonnay</strain>
        <tissue evidence="6">Leaf</tissue>
    </source>
</reference>
<dbReference type="GO" id="GO:0070042">
    <property type="term" value="F:rRNA (uridine-N3-)-methyltransferase activity"/>
    <property type="evidence" value="ECO:0007669"/>
    <property type="project" value="InterPro"/>
</dbReference>
<evidence type="ECO:0000256" key="2">
    <source>
        <dbReference type="SAM" id="Phobius"/>
    </source>
</evidence>
<feature type="domain" description="Retrovirus-related Pol polyprotein from transposon TNT 1-94-like beta-barrel" evidence="4">
    <location>
        <begin position="16"/>
        <end position="91"/>
    </location>
</feature>
<accession>A0A438CQ17</accession>
<evidence type="ECO:0000313" key="7">
    <source>
        <dbReference type="Proteomes" id="UP000288805"/>
    </source>
</evidence>
<dbReference type="InterPro" id="IPR032675">
    <property type="entry name" value="LRR_dom_sf"/>
</dbReference>
<dbReference type="SUPFAM" id="SSF52047">
    <property type="entry name" value="RNI-like"/>
    <property type="match status" value="1"/>
</dbReference>
<feature type="domain" description="25S rRNA (uridine-N(3))-methyltransferase BMT5-like" evidence="3">
    <location>
        <begin position="493"/>
        <end position="523"/>
    </location>
</feature>
<sequence length="550" mass="61078">MAHPTTMHNTIPGTNWYMDSGATHHFSLNINILDTMTPFSGSNQVVVGNGKKLYISHLGTTKLPSSYSLLVLHQVYHTQKISNNLISVTKLCYDNKVFVEFYATHFLLKGQVSKRVFLQGQLDNGLYKVQSSCSPSTAFFPPRVFIANIKDPNLWLKRLGHPVLSVVNQILDSCSLTEPTSFLQAIKDLSWKQLDAHNAFLHGNLVEDVFMEQSPRLSHFCWCPSKQEVVSRSNTESEYRGVANGVAEIAWTESLLPEGFVEEKRGKTLKEVADAYLDELINGCLVDANKRDFQGVIKAVSSSVEKIQNLETLELRQTFVSKLPKTIRKLHKLVLLLVDHQQDGDQARVGAELFSGIGGFYHQYRGCHLSRQTSQGIAKELGNLTAMRKLAITELERKDGKDLCASIQKMKHLSSLLVISISEEEVLDLGHLSAPPHLTEAQLSSLTPNTDGSPAIQAPKASMAVGEEMVKDEVGVEEQEKRLMHYSSFHQILLVGEGDFSFSLCLAHSFASASNIVASSLDPYGLSLSLFSYFICIGINSLLVYYTLIL</sequence>
<evidence type="ECO:0000259" key="4">
    <source>
        <dbReference type="Pfam" id="PF22936"/>
    </source>
</evidence>
<feature type="domain" description="Disease resistance R13L4/SHOC-2-like LRR" evidence="5">
    <location>
        <begin position="297"/>
        <end position="445"/>
    </location>
</feature>
<dbReference type="EMBL" id="QGNW01002110">
    <property type="protein sequence ID" value="RVW25278.1"/>
    <property type="molecule type" value="Genomic_DNA"/>
</dbReference>
<name>A0A438CQ17_VITVI</name>
<proteinExistence type="predicted"/>